<keyword evidence="2 3" id="KW-0802">TPR repeat</keyword>
<dbReference type="InterPro" id="IPR019734">
    <property type="entry name" value="TPR_rpt"/>
</dbReference>
<feature type="repeat" description="TPR" evidence="3">
    <location>
        <begin position="102"/>
        <end position="135"/>
    </location>
</feature>
<feature type="chain" id="PRO_5045752490" description="Tetratricopeptide repeat protein" evidence="4">
    <location>
        <begin position="24"/>
        <end position="187"/>
    </location>
</feature>
<dbReference type="EMBL" id="BSNK01000001">
    <property type="protein sequence ID" value="GLQ22598.1"/>
    <property type="molecule type" value="Genomic_DNA"/>
</dbReference>
<dbReference type="InterPro" id="IPR011990">
    <property type="entry name" value="TPR-like_helical_dom_sf"/>
</dbReference>
<reference evidence="5" key="1">
    <citation type="journal article" date="2014" name="Int. J. Syst. Evol. Microbiol.">
        <title>Complete genome of a new Firmicutes species belonging to the dominant human colonic microbiota ('Ruminococcus bicirculans') reveals two chromosomes and a selective capacity to utilize plant glucans.</title>
        <authorList>
            <consortium name="NISC Comparative Sequencing Program"/>
            <person name="Wegmann U."/>
            <person name="Louis P."/>
            <person name="Goesmann A."/>
            <person name="Henrissat B."/>
            <person name="Duncan S.H."/>
            <person name="Flint H.J."/>
        </authorList>
    </citation>
    <scope>NUCLEOTIDE SEQUENCE</scope>
    <source>
        <strain evidence="5">NBRC 108219</strain>
    </source>
</reference>
<evidence type="ECO:0000256" key="1">
    <source>
        <dbReference type="ARBA" id="ARBA00022737"/>
    </source>
</evidence>
<proteinExistence type="predicted"/>
<dbReference type="SMART" id="SM00028">
    <property type="entry name" value="TPR"/>
    <property type="match status" value="3"/>
</dbReference>
<evidence type="ECO:0000256" key="3">
    <source>
        <dbReference type="PROSITE-ProRule" id="PRU00339"/>
    </source>
</evidence>
<dbReference type="Pfam" id="PF13432">
    <property type="entry name" value="TPR_16"/>
    <property type="match status" value="1"/>
</dbReference>
<dbReference type="SUPFAM" id="SSF48452">
    <property type="entry name" value="TPR-like"/>
    <property type="match status" value="1"/>
</dbReference>
<sequence length="187" mass="20659">MKTYLLAATLTLTAGLVPSLAFSQTIVMGDGSAQACYQSAKMGDQGSNHAIRTCDDALRDALTQRDEAATHVNRGVLLMRRGDTDAALEDYTVAIKMRPKLAEAYINQGVAFFYQSRDEDALRAYDQAIALKTDRMPEALYNRALAHERMGNAKAAYYDLKAALELQPGWEQAEDAISRFTVTRRNS</sequence>
<name>A0ABQ5V6W9_9PROT</name>
<keyword evidence="6" id="KW-1185">Reference proteome</keyword>
<dbReference type="Proteomes" id="UP001161391">
    <property type="component" value="Unassembled WGS sequence"/>
</dbReference>
<comment type="caution">
    <text evidence="5">The sequence shown here is derived from an EMBL/GenBank/DDBJ whole genome shotgun (WGS) entry which is preliminary data.</text>
</comment>
<evidence type="ECO:0000256" key="4">
    <source>
        <dbReference type="SAM" id="SignalP"/>
    </source>
</evidence>
<dbReference type="RefSeq" id="WP_284387086.1">
    <property type="nucleotide sequence ID" value="NZ_BSNK01000001.1"/>
</dbReference>
<protein>
    <recommendedName>
        <fullName evidence="7">Tetratricopeptide repeat protein</fullName>
    </recommendedName>
</protein>
<feature type="repeat" description="TPR" evidence="3">
    <location>
        <begin position="68"/>
        <end position="101"/>
    </location>
</feature>
<reference evidence="5" key="2">
    <citation type="submission" date="2023-01" db="EMBL/GenBank/DDBJ databases">
        <title>Draft genome sequence of Algimonas ampicilliniresistens strain NBRC 108219.</title>
        <authorList>
            <person name="Sun Q."/>
            <person name="Mori K."/>
        </authorList>
    </citation>
    <scope>NUCLEOTIDE SEQUENCE</scope>
    <source>
        <strain evidence="5">NBRC 108219</strain>
    </source>
</reference>
<evidence type="ECO:0008006" key="7">
    <source>
        <dbReference type="Google" id="ProtNLM"/>
    </source>
</evidence>
<evidence type="ECO:0000256" key="2">
    <source>
        <dbReference type="ARBA" id="ARBA00022803"/>
    </source>
</evidence>
<dbReference type="PANTHER" id="PTHR44858:SF1">
    <property type="entry name" value="UDP-N-ACETYLGLUCOSAMINE--PEPTIDE N-ACETYLGLUCOSAMINYLTRANSFERASE SPINDLY-RELATED"/>
    <property type="match status" value="1"/>
</dbReference>
<organism evidence="5 6">
    <name type="scientific">Algimonas ampicilliniresistens</name>
    <dbReference type="NCBI Taxonomy" id="1298735"/>
    <lineage>
        <taxon>Bacteria</taxon>
        <taxon>Pseudomonadati</taxon>
        <taxon>Pseudomonadota</taxon>
        <taxon>Alphaproteobacteria</taxon>
        <taxon>Maricaulales</taxon>
        <taxon>Robiginitomaculaceae</taxon>
        <taxon>Algimonas</taxon>
    </lineage>
</organism>
<dbReference type="Pfam" id="PF13181">
    <property type="entry name" value="TPR_8"/>
    <property type="match status" value="1"/>
</dbReference>
<keyword evidence="1" id="KW-0677">Repeat</keyword>
<dbReference type="PROSITE" id="PS50005">
    <property type="entry name" value="TPR"/>
    <property type="match status" value="2"/>
</dbReference>
<dbReference type="InterPro" id="IPR050498">
    <property type="entry name" value="Ycf3"/>
</dbReference>
<feature type="signal peptide" evidence="4">
    <location>
        <begin position="1"/>
        <end position="23"/>
    </location>
</feature>
<evidence type="ECO:0000313" key="5">
    <source>
        <dbReference type="EMBL" id="GLQ22598.1"/>
    </source>
</evidence>
<gene>
    <name evidence="5" type="ORF">GCM10007853_04720</name>
</gene>
<keyword evidence="4" id="KW-0732">Signal</keyword>
<evidence type="ECO:0000313" key="6">
    <source>
        <dbReference type="Proteomes" id="UP001161391"/>
    </source>
</evidence>
<accession>A0ABQ5V6W9</accession>
<dbReference type="Gene3D" id="1.25.40.10">
    <property type="entry name" value="Tetratricopeptide repeat domain"/>
    <property type="match status" value="1"/>
</dbReference>
<dbReference type="PANTHER" id="PTHR44858">
    <property type="entry name" value="TETRATRICOPEPTIDE REPEAT PROTEIN 6"/>
    <property type="match status" value="1"/>
</dbReference>